<proteinExistence type="predicted"/>
<dbReference type="EMBL" id="CP002545">
    <property type="protein sequence ID" value="ADY53577.1"/>
    <property type="molecule type" value="Genomic_DNA"/>
</dbReference>
<protein>
    <recommendedName>
        <fullName evidence="4">Phosphopeptide-binding protein</fullName>
    </recommendedName>
</protein>
<dbReference type="HOGENOM" id="CLU_080428_0_0_10"/>
<dbReference type="KEGG" id="psn:Pedsa_3038"/>
<evidence type="ECO:0008006" key="4">
    <source>
        <dbReference type="Google" id="ProtNLM"/>
    </source>
</evidence>
<accession>F0S9M4</accession>
<dbReference type="OrthoDB" id="647046at2"/>
<keyword evidence="1" id="KW-0732">Signal</keyword>
<feature type="chain" id="PRO_5003256817" description="Phosphopeptide-binding protein" evidence="1">
    <location>
        <begin position="30"/>
        <end position="271"/>
    </location>
</feature>
<evidence type="ECO:0000313" key="3">
    <source>
        <dbReference type="Proteomes" id="UP000000310"/>
    </source>
</evidence>
<dbReference type="PROSITE" id="PS51257">
    <property type="entry name" value="PROKAR_LIPOPROTEIN"/>
    <property type="match status" value="1"/>
</dbReference>
<dbReference type="Proteomes" id="UP000000310">
    <property type="component" value="Chromosome"/>
</dbReference>
<sequence length="271" mass="30531">MKKQTKSAVVLIGVAAFSLLLSCNNNRQASSEQHSDSTKREQAHLSIEPMTETNDFQNAKLEIKGVKSEVVGDSVKLTFDFNVQNYELSKQTEDGHHEHTANSKDGQHIHFILDNKPYVALYKPTNTVTLAKNSEHVLLCFLSRSYHLSLKTPDANVLTKFKIDANGKYVKEDTPMDPMLFYSRPKGDYKGADTENVLLDFYIKNLNLSPNDYKVKVEVQDTTFTVDSWKPYIIKGAKPGDLEVKISLIDPKGNEVKGTYGEIERTSKIEP</sequence>
<dbReference type="STRING" id="762903.Pedsa_3038"/>
<dbReference type="eggNOG" id="COG5373">
    <property type="taxonomic scope" value="Bacteria"/>
</dbReference>
<dbReference type="RefSeq" id="WP_013634062.1">
    <property type="nucleotide sequence ID" value="NC_015177.1"/>
</dbReference>
<reference evidence="2 3" key="1">
    <citation type="journal article" date="2011" name="Stand. Genomic Sci.">
        <title>Complete genome sequence of the gliding, heparinolytic Pedobacter saltans type strain (113).</title>
        <authorList>
            <person name="Liolios K."/>
            <person name="Sikorski J."/>
            <person name="Lu M."/>
            <person name="Nolan M."/>
            <person name="Lapidus A."/>
            <person name="Lucas S."/>
            <person name="Hammon N."/>
            <person name="Deshpande S."/>
            <person name="Cheng J.F."/>
            <person name="Tapia R."/>
            <person name="Han C."/>
            <person name="Goodwin L."/>
            <person name="Pitluck S."/>
            <person name="Huntemann M."/>
            <person name="Ivanova N."/>
            <person name="Pagani I."/>
            <person name="Mavromatis K."/>
            <person name="Ovchinikova G."/>
            <person name="Pati A."/>
            <person name="Chen A."/>
            <person name="Palaniappan K."/>
            <person name="Land M."/>
            <person name="Hauser L."/>
            <person name="Brambilla E.M."/>
            <person name="Kotsyurbenko O."/>
            <person name="Rohde M."/>
            <person name="Tindall B.J."/>
            <person name="Abt B."/>
            <person name="Goker M."/>
            <person name="Detter J.C."/>
            <person name="Woyke T."/>
            <person name="Bristow J."/>
            <person name="Eisen J.A."/>
            <person name="Markowitz V."/>
            <person name="Hugenholtz P."/>
            <person name="Klenk H.P."/>
            <person name="Kyrpides N.C."/>
        </authorList>
    </citation>
    <scope>NUCLEOTIDE SEQUENCE [LARGE SCALE GENOMIC DNA]</scope>
    <source>
        <strain evidence="3">ATCC 51119 / DSM 12145 / JCM 21818 / LMG 10337 / NBRC 100064 / NCIMB 13643</strain>
    </source>
</reference>
<evidence type="ECO:0000313" key="2">
    <source>
        <dbReference type="EMBL" id="ADY53577.1"/>
    </source>
</evidence>
<gene>
    <name evidence="2" type="ordered locus">Pedsa_3038</name>
</gene>
<name>F0S9M4_PSESL</name>
<keyword evidence="3" id="KW-1185">Reference proteome</keyword>
<reference evidence="3" key="2">
    <citation type="submission" date="2011-02" db="EMBL/GenBank/DDBJ databases">
        <title>The complete genome of Pedobacter saltans DSM 12145.</title>
        <authorList>
            <consortium name="US DOE Joint Genome Institute (JGI-PGF)"/>
            <person name="Lucas S."/>
            <person name="Copeland A."/>
            <person name="Lapidus A."/>
            <person name="Bruce D."/>
            <person name="Goodwin L."/>
            <person name="Pitluck S."/>
            <person name="Kyrpides N."/>
            <person name="Mavromatis K."/>
            <person name="Pagani I."/>
            <person name="Ivanova N."/>
            <person name="Ovchinnikova G."/>
            <person name="Lu M."/>
            <person name="Detter J.C."/>
            <person name="Han C."/>
            <person name="Land M."/>
            <person name="Hauser L."/>
            <person name="Markowitz V."/>
            <person name="Cheng J.-F."/>
            <person name="Hugenholtz P."/>
            <person name="Woyke T."/>
            <person name="Wu D."/>
            <person name="Tindall B."/>
            <person name="Pomrenke H.G."/>
            <person name="Brambilla E."/>
            <person name="Klenk H.-P."/>
            <person name="Eisen J.A."/>
        </authorList>
    </citation>
    <scope>NUCLEOTIDE SEQUENCE [LARGE SCALE GENOMIC DNA]</scope>
    <source>
        <strain evidence="3">ATCC 51119 / DSM 12145 / JCM 21818 / LMG 10337 / NBRC 100064 / NCIMB 13643</strain>
    </source>
</reference>
<evidence type="ECO:0000256" key="1">
    <source>
        <dbReference type="SAM" id="SignalP"/>
    </source>
</evidence>
<dbReference type="AlphaFoldDB" id="F0S9M4"/>
<feature type="signal peptide" evidence="1">
    <location>
        <begin position="1"/>
        <end position="29"/>
    </location>
</feature>
<organism evidence="2 3">
    <name type="scientific">Pseudopedobacter saltans (strain ATCC 51119 / DSM 12145 / JCM 21818 / CCUG 39354 / LMG 10337 / NBRC 100064 / NCIMB 13643)</name>
    <name type="common">Pedobacter saltans</name>
    <dbReference type="NCBI Taxonomy" id="762903"/>
    <lineage>
        <taxon>Bacteria</taxon>
        <taxon>Pseudomonadati</taxon>
        <taxon>Bacteroidota</taxon>
        <taxon>Sphingobacteriia</taxon>
        <taxon>Sphingobacteriales</taxon>
        <taxon>Sphingobacteriaceae</taxon>
        <taxon>Pseudopedobacter</taxon>
    </lineage>
</organism>